<feature type="transmembrane region" description="Helical" evidence="1">
    <location>
        <begin position="85"/>
        <end position="104"/>
    </location>
</feature>
<gene>
    <name evidence="2" type="ORF">SAMN02745910_04701</name>
</gene>
<name>A0A1I6C0L6_9BACI</name>
<evidence type="ECO:0000313" key="3">
    <source>
        <dbReference type="Proteomes" id="UP000182762"/>
    </source>
</evidence>
<dbReference type="RefSeq" id="WP_061802852.1">
    <property type="nucleotide sequence ID" value="NZ_FOXX01000019.1"/>
</dbReference>
<keyword evidence="1" id="KW-0472">Membrane</keyword>
<keyword evidence="1" id="KW-1133">Transmembrane helix</keyword>
<protein>
    <submittedName>
        <fullName evidence="2">Uncharacterized protein</fullName>
    </submittedName>
</protein>
<reference evidence="2 3" key="1">
    <citation type="submission" date="2016-10" db="EMBL/GenBank/DDBJ databases">
        <authorList>
            <person name="Varghese N."/>
            <person name="Submissions S."/>
        </authorList>
    </citation>
    <scope>NUCLEOTIDE SEQUENCE [LARGE SCALE GENOMIC DNA]</scope>
    <source>
        <strain evidence="2 3">DSM 13796</strain>
    </source>
</reference>
<organism evidence="2 3">
    <name type="scientific">Priestia endophytica DSM 13796</name>
    <dbReference type="NCBI Taxonomy" id="1121089"/>
    <lineage>
        <taxon>Bacteria</taxon>
        <taxon>Bacillati</taxon>
        <taxon>Bacillota</taxon>
        <taxon>Bacilli</taxon>
        <taxon>Bacillales</taxon>
        <taxon>Bacillaceae</taxon>
        <taxon>Priestia</taxon>
    </lineage>
</organism>
<sequence length="125" mass="14507">MDILKPLEIVGEWIGVSVAKFEKLILNDLNEGIATCVILALSLAIFTLIFNKKDSYAYLLLGVTSGLLTVVFFQKYRDSIENTSYYNRGFFIFAILTLIFFELHGKYFRKEIIRANLRRKREENV</sequence>
<dbReference type="Proteomes" id="UP000182762">
    <property type="component" value="Unassembled WGS sequence"/>
</dbReference>
<feature type="transmembrane region" description="Helical" evidence="1">
    <location>
        <begin position="32"/>
        <end position="49"/>
    </location>
</feature>
<dbReference type="EMBL" id="FOXX01000019">
    <property type="protein sequence ID" value="SFQ86694.1"/>
    <property type="molecule type" value="Genomic_DNA"/>
</dbReference>
<proteinExistence type="predicted"/>
<dbReference type="GeneID" id="93713223"/>
<accession>A0A1I6C0L6</accession>
<keyword evidence="3" id="KW-1185">Reference proteome</keyword>
<evidence type="ECO:0000256" key="1">
    <source>
        <dbReference type="SAM" id="Phobius"/>
    </source>
</evidence>
<comment type="caution">
    <text evidence="2">The sequence shown here is derived from an EMBL/GenBank/DDBJ whole genome shotgun (WGS) entry which is preliminary data.</text>
</comment>
<feature type="transmembrane region" description="Helical" evidence="1">
    <location>
        <begin position="56"/>
        <end position="73"/>
    </location>
</feature>
<evidence type="ECO:0000313" key="2">
    <source>
        <dbReference type="EMBL" id="SFQ86694.1"/>
    </source>
</evidence>
<keyword evidence="1" id="KW-0812">Transmembrane</keyword>